<protein>
    <submittedName>
        <fullName evidence="2">Uncharacterized protein</fullName>
    </submittedName>
</protein>
<feature type="transmembrane region" description="Helical" evidence="1">
    <location>
        <begin position="128"/>
        <end position="154"/>
    </location>
</feature>
<evidence type="ECO:0000313" key="3">
    <source>
        <dbReference type="Proteomes" id="UP000253975"/>
    </source>
</evidence>
<feature type="transmembrane region" description="Helical" evidence="1">
    <location>
        <begin position="68"/>
        <end position="90"/>
    </location>
</feature>
<dbReference type="Proteomes" id="UP000253975">
    <property type="component" value="Unassembled WGS sequence"/>
</dbReference>
<feature type="transmembrane region" description="Helical" evidence="1">
    <location>
        <begin position="96"/>
        <end position="116"/>
    </location>
</feature>
<comment type="caution">
    <text evidence="2">The sequence shown here is derived from an EMBL/GenBank/DDBJ whole genome shotgun (WGS) entry which is preliminary data.</text>
</comment>
<dbReference type="AlphaFoldDB" id="A0A369LKR0"/>
<gene>
    <name evidence="2" type="ORF">C1881_05455</name>
</gene>
<reference evidence="2 3" key="1">
    <citation type="journal article" date="2018" name="Elife">
        <title>Discovery and characterization of a prevalent human gut bacterial enzyme sufficient for the inactivation of a family of plant toxins.</title>
        <authorList>
            <person name="Koppel N."/>
            <person name="Bisanz J.E."/>
            <person name="Pandelia M.E."/>
            <person name="Turnbaugh P.J."/>
            <person name="Balskus E.P."/>
        </authorList>
    </citation>
    <scope>NUCLEOTIDE SEQUENCE [LARGE SCALE GENOMIC DNA]</scope>
    <source>
        <strain evidence="2 3">OB21 GAM31</strain>
    </source>
</reference>
<dbReference type="EMBL" id="PPTO01000007">
    <property type="protein sequence ID" value="RDB58725.1"/>
    <property type="molecule type" value="Genomic_DNA"/>
</dbReference>
<proteinExistence type="predicted"/>
<accession>A0A369LKR0</accession>
<feature type="transmembrane region" description="Helical" evidence="1">
    <location>
        <begin position="160"/>
        <end position="182"/>
    </location>
</feature>
<evidence type="ECO:0000313" key="2">
    <source>
        <dbReference type="EMBL" id="RDB58725.1"/>
    </source>
</evidence>
<sequence>MQIIIAAVVLVALIAWIVVKNDEMSGLGRNVKAGTLRHPHGKLVRAKATTVIPEEAPLANRIKRSMPFISSVAIIAVCVVLYVCDFTVLGHSSSRLLAALSSTGIVALIIAAEATLRAAEDARTFWTYVYALVAGVVCALVVWEVVAAVASMSFSEESTLLVYGIVTCVCYMLGSGACVALLPSKVTFERTFEDGAKRSITVSTRSAAYSAYVAMMGPSPTKED</sequence>
<keyword evidence="1" id="KW-0812">Transmembrane</keyword>
<keyword evidence="1" id="KW-1133">Transmembrane helix</keyword>
<evidence type="ECO:0000256" key="1">
    <source>
        <dbReference type="SAM" id="Phobius"/>
    </source>
</evidence>
<name>A0A369LKR0_9ACTN</name>
<organism evidence="2 3">
    <name type="scientific">Slackia isoflavoniconvertens</name>
    <dbReference type="NCBI Taxonomy" id="572010"/>
    <lineage>
        <taxon>Bacteria</taxon>
        <taxon>Bacillati</taxon>
        <taxon>Actinomycetota</taxon>
        <taxon>Coriobacteriia</taxon>
        <taxon>Eggerthellales</taxon>
        <taxon>Eggerthellaceae</taxon>
        <taxon>Slackia</taxon>
    </lineage>
</organism>
<keyword evidence="1" id="KW-0472">Membrane</keyword>
<dbReference type="RefSeq" id="WP_114615525.1">
    <property type="nucleotide sequence ID" value="NZ_PPTO01000007.1"/>
</dbReference>